<comment type="caution">
    <text evidence="1">The sequence shown here is derived from an EMBL/GenBank/DDBJ whole genome shotgun (WGS) entry which is preliminary data.</text>
</comment>
<proteinExistence type="predicted"/>
<sequence>MSSTAGVKTDQRYDAPHFKAAHARFAHSLARLWHAQALYGRGGQTDQGSETRKRIQIRVEQHPRFHLERASRTFSQKHLTNSAAVTSVQTAQRLRNAATHGHRHADTCSGYPAAQKGSKGCEVFESVGENFQKLPTKVAAAAREVLAKVAQLHQERKDSRRSAADLAPPKAVDLGRSLSSPCMLTEEGVRESIRVLGSRAFDDPRGAALAPLERAPREIHPAVRDFVVPMTCNQIYGSRWKTAQRPVDKFGKQSCDVCLFVDHMNKTKTPYCPHLRL</sequence>
<dbReference type="EMBL" id="CAXAMM010000348">
    <property type="protein sequence ID" value="CAK8987125.1"/>
    <property type="molecule type" value="Genomic_DNA"/>
</dbReference>
<evidence type="ECO:0000313" key="1">
    <source>
        <dbReference type="EMBL" id="CAK8987125.1"/>
    </source>
</evidence>
<protein>
    <submittedName>
        <fullName evidence="1">Dolichyl-diphosphooligosaccharide--protein glycotransferase</fullName>
    </submittedName>
</protein>
<reference evidence="1 2" key="1">
    <citation type="submission" date="2024-02" db="EMBL/GenBank/DDBJ databases">
        <authorList>
            <person name="Chen Y."/>
            <person name="Shah S."/>
            <person name="Dougan E. K."/>
            <person name="Thang M."/>
            <person name="Chan C."/>
        </authorList>
    </citation>
    <scope>NUCLEOTIDE SEQUENCE [LARGE SCALE GENOMIC DNA]</scope>
</reference>
<accession>A0ABP0HE50</accession>
<dbReference type="Proteomes" id="UP001642464">
    <property type="component" value="Unassembled WGS sequence"/>
</dbReference>
<name>A0ABP0HE50_9DINO</name>
<organism evidence="1 2">
    <name type="scientific">Durusdinium trenchii</name>
    <dbReference type="NCBI Taxonomy" id="1381693"/>
    <lineage>
        <taxon>Eukaryota</taxon>
        <taxon>Sar</taxon>
        <taxon>Alveolata</taxon>
        <taxon>Dinophyceae</taxon>
        <taxon>Suessiales</taxon>
        <taxon>Symbiodiniaceae</taxon>
        <taxon>Durusdinium</taxon>
    </lineage>
</organism>
<gene>
    <name evidence="1" type="ORF">SCF082_LOCUS845</name>
</gene>
<evidence type="ECO:0000313" key="2">
    <source>
        <dbReference type="Proteomes" id="UP001642464"/>
    </source>
</evidence>
<keyword evidence="2" id="KW-1185">Reference proteome</keyword>